<evidence type="ECO:0000256" key="6">
    <source>
        <dbReference type="ARBA" id="ARBA00022801"/>
    </source>
</evidence>
<dbReference type="InterPro" id="IPR001584">
    <property type="entry name" value="Integrase_cat-core"/>
</dbReference>
<dbReference type="FunFam" id="3.10.20.370:FF:000001">
    <property type="entry name" value="Retrovirus-related Pol polyprotein from transposon 17.6-like protein"/>
    <property type="match status" value="1"/>
</dbReference>
<name>A0A6L2NX04_TANCI</name>
<dbReference type="SUPFAM" id="SSF53098">
    <property type="entry name" value="Ribonuclease H-like"/>
    <property type="match status" value="1"/>
</dbReference>
<dbReference type="Gene3D" id="2.40.70.10">
    <property type="entry name" value="Acid Proteases"/>
    <property type="match status" value="1"/>
</dbReference>
<gene>
    <name evidence="9" type="ORF">Tci_061520</name>
</gene>
<keyword evidence="4" id="KW-0540">Nuclease</keyword>
<dbReference type="GO" id="GO:0015074">
    <property type="term" value="P:DNA integration"/>
    <property type="evidence" value="ECO:0007669"/>
    <property type="project" value="InterPro"/>
</dbReference>
<reference evidence="9" key="1">
    <citation type="journal article" date="2019" name="Sci. Rep.">
        <title>Draft genome of Tanacetum cinerariifolium, the natural source of mosquito coil.</title>
        <authorList>
            <person name="Yamashiro T."/>
            <person name="Shiraishi A."/>
            <person name="Satake H."/>
            <person name="Nakayama K."/>
        </authorList>
    </citation>
    <scope>NUCLEOTIDE SEQUENCE</scope>
</reference>
<dbReference type="PANTHER" id="PTHR37984:SF5">
    <property type="entry name" value="PROTEIN NYNRIN-LIKE"/>
    <property type="match status" value="1"/>
</dbReference>
<dbReference type="PANTHER" id="PTHR37984">
    <property type="entry name" value="PROTEIN CBG26694"/>
    <property type="match status" value="1"/>
</dbReference>
<dbReference type="SUPFAM" id="SSF56672">
    <property type="entry name" value="DNA/RNA polymerases"/>
    <property type="match status" value="1"/>
</dbReference>
<dbReference type="PROSITE" id="PS50994">
    <property type="entry name" value="INTEGRASE"/>
    <property type="match status" value="1"/>
</dbReference>
<evidence type="ECO:0000313" key="9">
    <source>
        <dbReference type="EMBL" id="GEU89542.1"/>
    </source>
</evidence>
<dbReference type="EMBL" id="BKCJ010009985">
    <property type="protein sequence ID" value="GEU89542.1"/>
    <property type="molecule type" value="Genomic_DNA"/>
</dbReference>
<dbReference type="InterPro" id="IPR050951">
    <property type="entry name" value="Retrovirus_Pol_polyprotein"/>
</dbReference>
<evidence type="ECO:0000256" key="2">
    <source>
        <dbReference type="ARBA" id="ARBA00022679"/>
    </source>
</evidence>
<evidence type="ECO:0000256" key="4">
    <source>
        <dbReference type="ARBA" id="ARBA00022722"/>
    </source>
</evidence>
<proteinExistence type="predicted"/>
<evidence type="ECO:0000259" key="8">
    <source>
        <dbReference type="PROSITE" id="PS50994"/>
    </source>
</evidence>
<evidence type="ECO:0000256" key="5">
    <source>
        <dbReference type="ARBA" id="ARBA00022759"/>
    </source>
</evidence>
<dbReference type="Gene3D" id="3.10.20.370">
    <property type="match status" value="1"/>
</dbReference>
<dbReference type="InterPro" id="IPR021109">
    <property type="entry name" value="Peptidase_aspartic_dom_sf"/>
</dbReference>
<sequence>MRTRSQSRNNFPQQEASPAIVEPLHIELSFLEDQFQEDPLEDPPEVPMADNRTMAELLQAPTEGYEDAIIIPEITANSLELKHGLINLVQNKQFFRHDIEDPHAHIRYFNKITSTMRVPNSKSKVRQSRAKAVVAKVSTSSSTPAISFEVAELEDMVRALLLDKKNQSSAPASSLTPAPVKAVKPNCVTCSGTHSYQNCPTTNGNVNRDNIQEYVSQAAAANYNQGNTGFRPQMINQPPAYQALAYQAPIPQTQSASQTGFESNIKANDAVLRNMQNQGQNVQNRCQGLQIQIANLTDMLSKFVSSNTASSSGSGTLPSNIITNPKEDLKGITTRSGVAYQGPIIPTPSKVLKHGTEPVVAPVSAPMPNLKPFIPYPSRRDNERRRDQANEQIDKFYEIFKDMSFKISFMDTLILMPKFASTLKALIGNKEKLSEMPRTLMNEHCSAVILNKLPRKLGDPGMFLIPCEFPGMDECLPLADLSASINLMPLSVWEGLSLLELTLTSMTLELVDRLVSKPIGITKDVSIKVGVFHFPADFVVVDFEPDLRVPLILGSDFLLFEEADTFLSLEDDPNSSKINLFYYDPEGNILLLEAILNSKPLLPLPNHKQYMPSFKKELKVCEAKTVKSSVDEPPEVELKDLPPHLKYIFLDGDNKLPVIISKELGDEEKSALIKVLKSHKRAIAWKLSDIHAINPELCTHKILMEEDYKPAVQHQRRVNLKIHDVIKKEVEKLLDVGLIYQISDSPWVSLVHCVPKKGGSTIVENEENELIPTHLVTRWRTMEVFMDDFSVFGTSFENSLSHLDKMLQRCEDTNLCLNWEKSHFMVKEGIVLGHKNSKNGIEVNRAKVDVIAKLPHLITVKDCIKAFQMLKKLTEAPILIAPNWDLSFELMCDASDFAIGAVLGQRHEKHFKPIHYASKTMTDAKSNYTMIEKEILAIVYAFEKFRSYLIMNKRIVHTDHSALKYLFAKKDAKARLRRWVLLLQEFNFKVLDTKGAENLAADHLSLMSVSSGPPFTRMPTSLSKTVTRANDKEKFHNVMRCLKTQSKFMKSLTFGALILWAYSGLHEGTNIFSWRSIICRVEAKALLTNDARVVCKFLKSLFARFGAPQAIISDRGTHFCNDQFAKVMLKYGVTHRLSTAYHPQTSGQVEVSNRGLKRILERTIGENRASWSGKLDDALWAFRTAYKTPIECTPYKLVYGKACHLPIELEHKAYLALKQVNFNLAVAGDYRKVQLNELNELRDHAYENSLIYKKKQRESMTLRSKTAFSTLDCPDCEVFHALSFVLHSQELHILSFILGIQYPNPID</sequence>
<dbReference type="EC" id="2.7.7.49" evidence="1"/>
<keyword evidence="5" id="KW-0255">Endonuclease</keyword>
<dbReference type="InterPro" id="IPR043502">
    <property type="entry name" value="DNA/RNA_pol_sf"/>
</dbReference>
<dbReference type="InterPro" id="IPR012337">
    <property type="entry name" value="RNaseH-like_sf"/>
</dbReference>
<keyword evidence="6" id="KW-0378">Hydrolase</keyword>
<dbReference type="InterPro" id="IPR041373">
    <property type="entry name" value="RT_RNaseH"/>
</dbReference>
<dbReference type="Gene3D" id="3.30.420.10">
    <property type="entry name" value="Ribonuclease H-like superfamily/Ribonuclease H"/>
    <property type="match status" value="1"/>
</dbReference>
<dbReference type="GO" id="GO:0003676">
    <property type="term" value="F:nucleic acid binding"/>
    <property type="evidence" value="ECO:0007669"/>
    <property type="project" value="InterPro"/>
</dbReference>
<protein>
    <recommendedName>
        <fullName evidence="1">RNA-directed DNA polymerase</fullName>
        <ecNumber evidence="1">2.7.7.49</ecNumber>
    </recommendedName>
</protein>
<comment type="caution">
    <text evidence="9">The sequence shown here is derived from an EMBL/GenBank/DDBJ whole genome shotgun (WGS) entry which is preliminary data.</text>
</comment>
<evidence type="ECO:0000256" key="1">
    <source>
        <dbReference type="ARBA" id="ARBA00012493"/>
    </source>
</evidence>
<keyword evidence="7" id="KW-0695">RNA-directed DNA polymerase</keyword>
<keyword evidence="2" id="KW-0808">Transferase</keyword>
<feature type="domain" description="Integrase catalytic" evidence="8">
    <location>
        <begin position="1093"/>
        <end position="1214"/>
    </location>
</feature>
<keyword evidence="3" id="KW-0548">Nucleotidyltransferase</keyword>
<evidence type="ECO:0000256" key="7">
    <source>
        <dbReference type="ARBA" id="ARBA00022918"/>
    </source>
</evidence>
<evidence type="ECO:0000256" key="3">
    <source>
        <dbReference type="ARBA" id="ARBA00022695"/>
    </source>
</evidence>
<dbReference type="GO" id="GO:0004519">
    <property type="term" value="F:endonuclease activity"/>
    <property type="evidence" value="ECO:0007669"/>
    <property type="project" value="UniProtKB-KW"/>
</dbReference>
<dbReference type="CDD" id="cd00303">
    <property type="entry name" value="retropepsin_like"/>
    <property type="match status" value="1"/>
</dbReference>
<dbReference type="InterPro" id="IPR043128">
    <property type="entry name" value="Rev_trsase/Diguanyl_cyclase"/>
</dbReference>
<dbReference type="Pfam" id="PF00665">
    <property type="entry name" value="rve"/>
    <property type="match status" value="1"/>
</dbReference>
<dbReference type="CDD" id="cd09274">
    <property type="entry name" value="RNase_HI_RT_Ty3"/>
    <property type="match status" value="1"/>
</dbReference>
<dbReference type="Gene3D" id="3.10.10.10">
    <property type="entry name" value="HIV Type 1 Reverse Transcriptase, subunit A, domain 1"/>
    <property type="match status" value="1"/>
</dbReference>
<dbReference type="Gene3D" id="3.30.70.270">
    <property type="match status" value="1"/>
</dbReference>
<accession>A0A6L2NX04</accession>
<dbReference type="Pfam" id="PF17917">
    <property type="entry name" value="RT_RNaseH"/>
    <property type="match status" value="1"/>
</dbReference>
<organism evidence="9">
    <name type="scientific">Tanacetum cinerariifolium</name>
    <name type="common">Dalmatian daisy</name>
    <name type="synonym">Chrysanthemum cinerariifolium</name>
    <dbReference type="NCBI Taxonomy" id="118510"/>
    <lineage>
        <taxon>Eukaryota</taxon>
        <taxon>Viridiplantae</taxon>
        <taxon>Streptophyta</taxon>
        <taxon>Embryophyta</taxon>
        <taxon>Tracheophyta</taxon>
        <taxon>Spermatophyta</taxon>
        <taxon>Magnoliopsida</taxon>
        <taxon>eudicotyledons</taxon>
        <taxon>Gunneridae</taxon>
        <taxon>Pentapetalae</taxon>
        <taxon>asterids</taxon>
        <taxon>campanulids</taxon>
        <taxon>Asterales</taxon>
        <taxon>Asteraceae</taxon>
        <taxon>Asteroideae</taxon>
        <taxon>Anthemideae</taxon>
        <taxon>Anthemidinae</taxon>
        <taxon>Tanacetum</taxon>
    </lineage>
</organism>
<dbReference type="InterPro" id="IPR036397">
    <property type="entry name" value="RNaseH_sf"/>
</dbReference>
<dbReference type="GO" id="GO:0003964">
    <property type="term" value="F:RNA-directed DNA polymerase activity"/>
    <property type="evidence" value="ECO:0007669"/>
    <property type="project" value="UniProtKB-KW"/>
</dbReference>
<dbReference type="GO" id="GO:0016787">
    <property type="term" value="F:hydrolase activity"/>
    <property type="evidence" value="ECO:0007669"/>
    <property type="project" value="UniProtKB-KW"/>
</dbReference>